<dbReference type="EMBL" id="JABSTU010000010">
    <property type="protein sequence ID" value="KAH8019707.1"/>
    <property type="molecule type" value="Genomic_DNA"/>
</dbReference>
<evidence type="ECO:0000256" key="9">
    <source>
        <dbReference type="ARBA" id="ARBA00023163"/>
    </source>
</evidence>
<dbReference type="SUPFAM" id="SSF57716">
    <property type="entry name" value="Glucocorticoid receptor-like (DNA-binding domain)"/>
    <property type="match status" value="1"/>
</dbReference>
<evidence type="ECO:0000313" key="16">
    <source>
        <dbReference type="Proteomes" id="UP000821866"/>
    </source>
</evidence>
<dbReference type="Proteomes" id="UP000821866">
    <property type="component" value="Chromosome 8"/>
</dbReference>
<accession>A0A9J6DCI2</accession>
<sequence length="161" mass="18436">MRYCCVPKCRSGQRRKQDGVSFHEIPAESTSRERWLTAISREEWVPNSSSNYSVVCSLHFLPSDFKDGCTRRLLKPGDVPSVFDDSTGETVDIERVAVKRDRRIRKRKREPSPSNAGSHDDNDTTALSSRPQRRAQRAAEHQQQPTRCGTARCRDNEWMDG</sequence>
<dbReference type="SMART" id="SM00692">
    <property type="entry name" value="DM3"/>
    <property type="match status" value="1"/>
</dbReference>
<evidence type="ECO:0000256" key="3">
    <source>
        <dbReference type="ARBA" id="ARBA00022723"/>
    </source>
</evidence>
<gene>
    <name evidence="15" type="ORF">HPB51_021029</name>
</gene>
<keyword evidence="6" id="KW-0805">Transcription regulation</keyword>
<evidence type="ECO:0000256" key="10">
    <source>
        <dbReference type="ARBA" id="ARBA00023242"/>
    </source>
</evidence>
<dbReference type="InterPro" id="IPR038441">
    <property type="entry name" value="THAP_Znf_sf"/>
</dbReference>
<evidence type="ECO:0000256" key="7">
    <source>
        <dbReference type="ARBA" id="ARBA00023054"/>
    </source>
</evidence>
<keyword evidence="11" id="KW-0131">Cell cycle</keyword>
<dbReference type="VEuPathDB" id="VectorBase:LOC119166856"/>
<dbReference type="Gene3D" id="6.20.210.20">
    <property type="entry name" value="THAP domain"/>
    <property type="match status" value="1"/>
</dbReference>
<name>A0A9J6DCI2_RHIMP</name>
<keyword evidence="9" id="KW-0804">Transcription</keyword>
<evidence type="ECO:0000313" key="15">
    <source>
        <dbReference type="EMBL" id="KAH8019707.1"/>
    </source>
</evidence>
<dbReference type="GO" id="GO:0008270">
    <property type="term" value="F:zinc ion binding"/>
    <property type="evidence" value="ECO:0007669"/>
    <property type="project" value="UniProtKB-KW"/>
</dbReference>
<evidence type="ECO:0000256" key="1">
    <source>
        <dbReference type="ARBA" id="ARBA00004642"/>
    </source>
</evidence>
<evidence type="ECO:0000256" key="13">
    <source>
        <dbReference type="SAM" id="MobiDB-lite"/>
    </source>
</evidence>
<evidence type="ECO:0000256" key="2">
    <source>
        <dbReference type="ARBA" id="ARBA00006177"/>
    </source>
</evidence>
<keyword evidence="10" id="KW-0539">Nucleus</keyword>
<dbReference type="InterPro" id="IPR026516">
    <property type="entry name" value="THAP1/10"/>
</dbReference>
<evidence type="ECO:0000259" key="14">
    <source>
        <dbReference type="PROSITE" id="PS50950"/>
    </source>
</evidence>
<dbReference type="GO" id="GO:0043565">
    <property type="term" value="F:sequence-specific DNA binding"/>
    <property type="evidence" value="ECO:0007669"/>
    <property type="project" value="InterPro"/>
</dbReference>
<comment type="caution">
    <text evidence="15">The sequence shown here is derived from an EMBL/GenBank/DDBJ whole genome shotgun (WGS) entry which is preliminary data.</text>
</comment>
<keyword evidence="5" id="KW-0862">Zinc</keyword>
<dbReference type="Pfam" id="PF05485">
    <property type="entry name" value="THAP"/>
    <property type="match status" value="1"/>
</dbReference>
<dbReference type="PANTHER" id="PTHR46600">
    <property type="entry name" value="THAP DOMAIN-CONTAINING"/>
    <property type="match status" value="1"/>
</dbReference>
<dbReference type="PANTHER" id="PTHR46600:SF1">
    <property type="entry name" value="THAP DOMAIN-CONTAINING PROTEIN 1"/>
    <property type="match status" value="1"/>
</dbReference>
<keyword evidence="8 12" id="KW-0238">DNA-binding</keyword>
<evidence type="ECO:0000256" key="5">
    <source>
        <dbReference type="ARBA" id="ARBA00022833"/>
    </source>
</evidence>
<protein>
    <recommendedName>
        <fullName evidence="14">THAP-type domain-containing protein</fullName>
    </recommendedName>
</protein>
<dbReference type="AlphaFoldDB" id="A0A9J6DCI2"/>
<evidence type="ECO:0000256" key="6">
    <source>
        <dbReference type="ARBA" id="ARBA00023015"/>
    </source>
</evidence>
<organism evidence="15 16">
    <name type="scientific">Rhipicephalus microplus</name>
    <name type="common">Cattle tick</name>
    <name type="synonym">Boophilus microplus</name>
    <dbReference type="NCBI Taxonomy" id="6941"/>
    <lineage>
        <taxon>Eukaryota</taxon>
        <taxon>Metazoa</taxon>
        <taxon>Ecdysozoa</taxon>
        <taxon>Arthropoda</taxon>
        <taxon>Chelicerata</taxon>
        <taxon>Arachnida</taxon>
        <taxon>Acari</taxon>
        <taxon>Parasitiformes</taxon>
        <taxon>Ixodida</taxon>
        <taxon>Ixodoidea</taxon>
        <taxon>Ixodidae</taxon>
        <taxon>Rhipicephalinae</taxon>
        <taxon>Rhipicephalus</taxon>
        <taxon>Boophilus</taxon>
    </lineage>
</organism>
<dbReference type="PROSITE" id="PS50950">
    <property type="entry name" value="ZF_THAP"/>
    <property type="match status" value="1"/>
</dbReference>
<dbReference type="SMART" id="SM00980">
    <property type="entry name" value="THAP"/>
    <property type="match status" value="1"/>
</dbReference>
<dbReference type="GO" id="GO:0005654">
    <property type="term" value="C:nucleoplasm"/>
    <property type="evidence" value="ECO:0007669"/>
    <property type="project" value="UniProtKB-SubCell"/>
</dbReference>
<reference evidence="15" key="1">
    <citation type="journal article" date="2020" name="Cell">
        <title>Large-Scale Comparative Analyses of Tick Genomes Elucidate Their Genetic Diversity and Vector Capacities.</title>
        <authorList>
            <consortium name="Tick Genome and Microbiome Consortium (TIGMIC)"/>
            <person name="Jia N."/>
            <person name="Wang J."/>
            <person name="Shi W."/>
            <person name="Du L."/>
            <person name="Sun Y."/>
            <person name="Zhan W."/>
            <person name="Jiang J.F."/>
            <person name="Wang Q."/>
            <person name="Zhang B."/>
            <person name="Ji P."/>
            <person name="Bell-Sakyi L."/>
            <person name="Cui X.M."/>
            <person name="Yuan T.T."/>
            <person name="Jiang B.G."/>
            <person name="Yang W.F."/>
            <person name="Lam T.T."/>
            <person name="Chang Q.C."/>
            <person name="Ding S.J."/>
            <person name="Wang X.J."/>
            <person name="Zhu J.G."/>
            <person name="Ruan X.D."/>
            <person name="Zhao L."/>
            <person name="Wei J.T."/>
            <person name="Ye R.Z."/>
            <person name="Que T.C."/>
            <person name="Du C.H."/>
            <person name="Zhou Y.H."/>
            <person name="Cheng J.X."/>
            <person name="Dai P.F."/>
            <person name="Guo W.B."/>
            <person name="Han X.H."/>
            <person name="Huang E.J."/>
            <person name="Li L.F."/>
            <person name="Wei W."/>
            <person name="Gao Y.C."/>
            <person name="Liu J.Z."/>
            <person name="Shao H.Z."/>
            <person name="Wang X."/>
            <person name="Wang C.C."/>
            <person name="Yang T.C."/>
            <person name="Huo Q.B."/>
            <person name="Li W."/>
            <person name="Chen H.Y."/>
            <person name="Chen S.E."/>
            <person name="Zhou L.G."/>
            <person name="Ni X.B."/>
            <person name="Tian J.H."/>
            <person name="Sheng Y."/>
            <person name="Liu T."/>
            <person name="Pan Y.S."/>
            <person name="Xia L.Y."/>
            <person name="Li J."/>
            <person name="Zhao F."/>
            <person name="Cao W.C."/>
        </authorList>
    </citation>
    <scope>NUCLEOTIDE SEQUENCE</scope>
    <source>
        <strain evidence="15">Rmic-2018</strain>
    </source>
</reference>
<evidence type="ECO:0000256" key="8">
    <source>
        <dbReference type="ARBA" id="ARBA00023125"/>
    </source>
</evidence>
<evidence type="ECO:0000256" key="12">
    <source>
        <dbReference type="PROSITE-ProRule" id="PRU00309"/>
    </source>
</evidence>
<feature type="region of interest" description="Disordered" evidence="13">
    <location>
        <begin position="102"/>
        <end position="161"/>
    </location>
</feature>
<keyword evidence="3" id="KW-0479">Metal-binding</keyword>
<keyword evidence="7" id="KW-0175">Coiled coil</keyword>
<dbReference type="InterPro" id="IPR006612">
    <property type="entry name" value="THAP_Znf"/>
</dbReference>
<evidence type="ECO:0000256" key="4">
    <source>
        <dbReference type="ARBA" id="ARBA00022771"/>
    </source>
</evidence>
<keyword evidence="4 12" id="KW-0863">Zinc-finger</keyword>
<evidence type="ECO:0000256" key="11">
    <source>
        <dbReference type="ARBA" id="ARBA00023306"/>
    </source>
</evidence>
<proteinExistence type="inferred from homology"/>
<comment type="similarity">
    <text evidence="2">Belongs to the THAP1 family.</text>
</comment>
<keyword evidence="16" id="KW-1185">Reference proteome</keyword>
<reference evidence="15" key="2">
    <citation type="submission" date="2021-09" db="EMBL/GenBank/DDBJ databases">
        <authorList>
            <person name="Jia N."/>
            <person name="Wang J."/>
            <person name="Shi W."/>
            <person name="Du L."/>
            <person name="Sun Y."/>
            <person name="Zhan W."/>
            <person name="Jiang J."/>
            <person name="Wang Q."/>
            <person name="Zhang B."/>
            <person name="Ji P."/>
            <person name="Sakyi L.B."/>
            <person name="Cui X."/>
            <person name="Yuan T."/>
            <person name="Jiang B."/>
            <person name="Yang W."/>
            <person name="Lam T.T.-Y."/>
            <person name="Chang Q."/>
            <person name="Ding S."/>
            <person name="Wang X."/>
            <person name="Zhu J."/>
            <person name="Ruan X."/>
            <person name="Zhao L."/>
            <person name="Wei J."/>
            <person name="Que T."/>
            <person name="Du C."/>
            <person name="Cheng J."/>
            <person name="Dai P."/>
            <person name="Han X."/>
            <person name="Huang E."/>
            <person name="Gao Y."/>
            <person name="Liu J."/>
            <person name="Shao H."/>
            <person name="Ye R."/>
            <person name="Li L."/>
            <person name="Wei W."/>
            <person name="Wang X."/>
            <person name="Wang C."/>
            <person name="Huo Q."/>
            <person name="Li W."/>
            <person name="Guo W."/>
            <person name="Chen H."/>
            <person name="Chen S."/>
            <person name="Zhou L."/>
            <person name="Zhou L."/>
            <person name="Ni X."/>
            <person name="Tian J."/>
            <person name="Zhou Y."/>
            <person name="Sheng Y."/>
            <person name="Liu T."/>
            <person name="Pan Y."/>
            <person name="Xia L."/>
            <person name="Li J."/>
            <person name="Zhao F."/>
            <person name="Cao W."/>
        </authorList>
    </citation>
    <scope>NUCLEOTIDE SEQUENCE</scope>
    <source>
        <strain evidence="15">Rmic-2018</strain>
        <tissue evidence="15">Larvae</tissue>
    </source>
</reference>
<feature type="domain" description="THAP-type" evidence="14">
    <location>
        <begin position="1"/>
        <end position="83"/>
    </location>
</feature>
<comment type="subcellular location">
    <subcellularLocation>
        <location evidence="1">Nucleus</location>
        <location evidence="1">Nucleoplasm</location>
    </subcellularLocation>
</comment>
<feature type="compositionally biased region" description="Basic and acidic residues" evidence="13">
    <location>
        <begin position="152"/>
        <end position="161"/>
    </location>
</feature>